<dbReference type="Proteomes" id="UP000075886">
    <property type="component" value="Unassembled WGS sequence"/>
</dbReference>
<keyword evidence="9" id="KW-0156">Chromatin regulator</keyword>
<dbReference type="InterPro" id="IPR042036">
    <property type="entry name" value="RRP8_N"/>
</dbReference>
<keyword evidence="10" id="KW-0805">Transcription regulation</keyword>
<dbReference type="AlphaFoldDB" id="A0A182Q7Q8"/>
<dbReference type="VEuPathDB" id="VectorBase:AFAF004713"/>
<keyword evidence="4" id="KW-0678">Repressor</keyword>
<keyword evidence="7 13" id="KW-0808">Transferase</keyword>
<feature type="compositionally biased region" description="Polar residues" evidence="14">
    <location>
        <begin position="66"/>
        <end position="79"/>
    </location>
</feature>
<evidence type="ECO:0000256" key="8">
    <source>
        <dbReference type="ARBA" id="ARBA00022691"/>
    </source>
</evidence>
<keyword evidence="6 13" id="KW-0489">Methyltransferase</keyword>
<proteinExistence type="inferred from homology"/>
<evidence type="ECO:0000256" key="12">
    <source>
        <dbReference type="ARBA" id="ARBA00023242"/>
    </source>
</evidence>
<name>A0A182Q7Q8_9DIPT</name>
<feature type="compositionally biased region" description="Basic and acidic residues" evidence="14">
    <location>
        <begin position="33"/>
        <end position="51"/>
    </location>
</feature>
<dbReference type="InterPro" id="IPR023576">
    <property type="entry name" value="UbiE/COQ5_MeTrFase_CS"/>
</dbReference>
<evidence type="ECO:0000256" key="6">
    <source>
        <dbReference type="ARBA" id="ARBA00022603"/>
    </source>
</evidence>
<evidence type="ECO:0000256" key="10">
    <source>
        <dbReference type="ARBA" id="ARBA00023015"/>
    </source>
</evidence>
<protein>
    <recommendedName>
        <fullName evidence="3 13">Ribosomal RNA-processing protein 8</fullName>
        <ecNumber evidence="13">2.1.1.-</ecNumber>
    </recommendedName>
</protein>
<dbReference type="GO" id="GO:0008168">
    <property type="term" value="F:methyltransferase activity"/>
    <property type="evidence" value="ECO:0007669"/>
    <property type="project" value="UniProtKB-KW"/>
</dbReference>
<evidence type="ECO:0000256" key="1">
    <source>
        <dbReference type="ARBA" id="ARBA00004604"/>
    </source>
</evidence>
<dbReference type="GO" id="GO:0005677">
    <property type="term" value="C:chromatin silencing complex"/>
    <property type="evidence" value="ECO:0007669"/>
    <property type="project" value="TreeGrafter"/>
</dbReference>
<dbReference type="EnsemblMetazoa" id="AFAF004713-RA">
    <property type="protein sequence ID" value="AFAF004713-PA"/>
    <property type="gene ID" value="AFAF004713"/>
</dbReference>
<keyword evidence="16" id="KW-1185">Reference proteome</keyword>
<dbReference type="EMBL" id="AXCN02001111">
    <property type="status" value="NOT_ANNOTATED_CDS"/>
    <property type="molecule type" value="Genomic_DNA"/>
</dbReference>
<sequence>MSKLFYEGEWADDLPTIGTNFLFKKTTNKPKKSKTEGDDNKNDQPIKEKKPAGWSVLLANRKGNPAQLQPNSKSSTHSNPPNKKDKPVKGKKRKANDKNIANEVEFESAEQLPNKKAKLDKALPRKGTKVATDKVQIDQSVKSAGDGQKKQRKPVQKSGSFRDRLVESLKGSRFRFINEQLYKMSGEEAKKLFQEDPSSFQAYHEGYRQQVEQWPMNPLNRIVKSILKLPKDSIVADFGCGDAKLAASVPHKVYSLDLIANHNGVIACDMANSPLESNFVNVVVFCLSLMGTNLVDFLLEANRVLKVGGVLKIAEVSSRFENVNDFINTVKKCGFQLEVKDMKHSLFYFFNFKKNRTVIKGSTKIPAYSLKPCLYKKR</sequence>
<dbReference type="PANTHER" id="PTHR12787:SF0">
    <property type="entry name" value="RIBOSOMAL RNA-PROCESSING PROTEIN 8"/>
    <property type="match status" value="1"/>
</dbReference>
<reference evidence="16" key="1">
    <citation type="submission" date="2014-01" db="EMBL/GenBank/DDBJ databases">
        <title>The Genome Sequence of Anopheles farauti FAR1 (V2).</title>
        <authorList>
            <consortium name="The Broad Institute Genomics Platform"/>
            <person name="Neafsey D.E."/>
            <person name="Besansky N."/>
            <person name="Howell P."/>
            <person name="Walton C."/>
            <person name="Young S.K."/>
            <person name="Zeng Q."/>
            <person name="Gargeya S."/>
            <person name="Fitzgerald M."/>
            <person name="Haas B."/>
            <person name="Abouelleil A."/>
            <person name="Allen A.W."/>
            <person name="Alvarado L."/>
            <person name="Arachchi H.M."/>
            <person name="Berlin A.M."/>
            <person name="Chapman S.B."/>
            <person name="Gainer-Dewar J."/>
            <person name="Goldberg J."/>
            <person name="Griggs A."/>
            <person name="Gujja S."/>
            <person name="Hansen M."/>
            <person name="Howarth C."/>
            <person name="Imamovic A."/>
            <person name="Ireland A."/>
            <person name="Larimer J."/>
            <person name="McCowan C."/>
            <person name="Murphy C."/>
            <person name="Pearson M."/>
            <person name="Poon T.W."/>
            <person name="Priest M."/>
            <person name="Roberts A."/>
            <person name="Saif S."/>
            <person name="Shea T."/>
            <person name="Sisk P."/>
            <person name="Sykes S."/>
            <person name="Wortman J."/>
            <person name="Nusbaum C."/>
            <person name="Birren B."/>
        </authorList>
    </citation>
    <scope>NUCLEOTIDE SEQUENCE [LARGE SCALE GENOMIC DNA]</scope>
    <source>
        <strain evidence="16">FAR1</strain>
    </source>
</reference>
<dbReference type="SUPFAM" id="SSF53335">
    <property type="entry name" value="S-adenosyl-L-methionine-dependent methyltransferases"/>
    <property type="match status" value="1"/>
</dbReference>
<dbReference type="STRING" id="69004.A0A182Q7Q8"/>
<dbReference type="GO" id="GO:0005730">
    <property type="term" value="C:nucleolus"/>
    <property type="evidence" value="ECO:0007669"/>
    <property type="project" value="UniProtKB-SubCell"/>
</dbReference>
<evidence type="ECO:0000256" key="14">
    <source>
        <dbReference type="SAM" id="MobiDB-lite"/>
    </source>
</evidence>
<evidence type="ECO:0000313" key="16">
    <source>
        <dbReference type="Proteomes" id="UP000075886"/>
    </source>
</evidence>
<feature type="region of interest" description="Disordered" evidence="14">
    <location>
        <begin position="17"/>
        <end position="162"/>
    </location>
</feature>
<evidence type="ECO:0000256" key="5">
    <source>
        <dbReference type="ARBA" id="ARBA00022552"/>
    </source>
</evidence>
<evidence type="ECO:0000256" key="2">
    <source>
        <dbReference type="ARBA" id="ARBA00006301"/>
    </source>
</evidence>
<dbReference type="Gene3D" id="1.10.10.2150">
    <property type="entry name" value="Ribosomal RNA-processing protein 8, N-terminal domain"/>
    <property type="match status" value="1"/>
</dbReference>
<keyword evidence="8 13" id="KW-0949">S-adenosyl-L-methionine</keyword>
<accession>A0A182Q7Q8</accession>
<keyword evidence="12 13" id="KW-0539">Nucleus</keyword>
<evidence type="ECO:0000256" key="13">
    <source>
        <dbReference type="RuleBase" id="RU365074"/>
    </source>
</evidence>
<comment type="subcellular location">
    <subcellularLocation>
        <location evidence="1 13">Nucleus</location>
        <location evidence="1 13">Nucleolus</location>
    </subcellularLocation>
</comment>
<dbReference type="InterPro" id="IPR029063">
    <property type="entry name" value="SAM-dependent_MTases_sf"/>
</dbReference>
<dbReference type="GO" id="GO:0032259">
    <property type="term" value="P:methylation"/>
    <property type="evidence" value="ECO:0007669"/>
    <property type="project" value="UniProtKB-KW"/>
</dbReference>
<evidence type="ECO:0000313" key="15">
    <source>
        <dbReference type="EnsemblMetazoa" id="AFAF004713-PA"/>
    </source>
</evidence>
<keyword evidence="5 13" id="KW-0698">rRNA processing</keyword>
<dbReference type="GO" id="GO:0000183">
    <property type="term" value="P:rDNA heterochromatin formation"/>
    <property type="evidence" value="ECO:0007669"/>
    <property type="project" value="TreeGrafter"/>
</dbReference>
<comment type="similarity">
    <text evidence="2 13">Belongs to the methyltransferase superfamily. RRP8 family.</text>
</comment>
<dbReference type="InterPro" id="IPR007823">
    <property type="entry name" value="RRP8"/>
</dbReference>
<organism evidence="15 16">
    <name type="scientific">Anopheles farauti</name>
    <dbReference type="NCBI Taxonomy" id="69004"/>
    <lineage>
        <taxon>Eukaryota</taxon>
        <taxon>Metazoa</taxon>
        <taxon>Ecdysozoa</taxon>
        <taxon>Arthropoda</taxon>
        <taxon>Hexapoda</taxon>
        <taxon>Insecta</taxon>
        <taxon>Pterygota</taxon>
        <taxon>Neoptera</taxon>
        <taxon>Endopterygota</taxon>
        <taxon>Diptera</taxon>
        <taxon>Nematocera</taxon>
        <taxon>Culicoidea</taxon>
        <taxon>Culicidae</taxon>
        <taxon>Anophelinae</taxon>
        <taxon>Anopheles</taxon>
    </lineage>
</organism>
<reference evidence="15" key="2">
    <citation type="submission" date="2020-05" db="UniProtKB">
        <authorList>
            <consortium name="EnsemblMetazoa"/>
        </authorList>
    </citation>
    <scope>IDENTIFICATION</scope>
    <source>
        <strain evidence="15">FAR1</strain>
    </source>
</reference>
<dbReference type="GO" id="GO:0033553">
    <property type="term" value="C:rDNA heterochromatin"/>
    <property type="evidence" value="ECO:0007669"/>
    <property type="project" value="TreeGrafter"/>
</dbReference>
<dbReference type="EC" id="2.1.1.-" evidence="13"/>
<comment type="function">
    <text evidence="13">Probable methyltransferase required to silence rDNA.</text>
</comment>
<dbReference type="Gene3D" id="3.40.50.150">
    <property type="entry name" value="Vaccinia Virus protein VP39"/>
    <property type="match status" value="1"/>
</dbReference>
<dbReference type="GO" id="GO:0046015">
    <property type="term" value="P:regulation of transcription by glucose"/>
    <property type="evidence" value="ECO:0007669"/>
    <property type="project" value="TreeGrafter"/>
</dbReference>
<evidence type="ECO:0000256" key="7">
    <source>
        <dbReference type="ARBA" id="ARBA00022679"/>
    </source>
</evidence>
<evidence type="ECO:0000256" key="3">
    <source>
        <dbReference type="ARBA" id="ARBA00020203"/>
    </source>
</evidence>
<dbReference type="GO" id="GO:0042149">
    <property type="term" value="P:cellular response to glucose starvation"/>
    <property type="evidence" value="ECO:0007669"/>
    <property type="project" value="TreeGrafter"/>
</dbReference>
<dbReference type="GO" id="GO:0006364">
    <property type="term" value="P:rRNA processing"/>
    <property type="evidence" value="ECO:0007669"/>
    <property type="project" value="UniProtKB-UniRule"/>
</dbReference>
<dbReference type="Pfam" id="PF05148">
    <property type="entry name" value="Methyltransf_8"/>
    <property type="match status" value="1"/>
</dbReference>
<dbReference type="FunFam" id="3.40.50.150:FF:000068">
    <property type="entry name" value="Ribosomal RNA-processing protein 8"/>
    <property type="match status" value="1"/>
</dbReference>
<dbReference type="PROSITE" id="PS01184">
    <property type="entry name" value="UBIE_2"/>
    <property type="match status" value="1"/>
</dbReference>
<evidence type="ECO:0000256" key="4">
    <source>
        <dbReference type="ARBA" id="ARBA00022491"/>
    </source>
</evidence>
<keyword evidence="11" id="KW-0804">Transcription</keyword>
<dbReference type="FunFam" id="1.10.10.2150:FF:000001">
    <property type="entry name" value="Ribosomal RNA-processing protein 8"/>
    <property type="match status" value="1"/>
</dbReference>
<evidence type="ECO:0000256" key="9">
    <source>
        <dbReference type="ARBA" id="ARBA00022853"/>
    </source>
</evidence>
<evidence type="ECO:0000256" key="11">
    <source>
        <dbReference type="ARBA" id="ARBA00023163"/>
    </source>
</evidence>
<dbReference type="PANTHER" id="PTHR12787">
    <property type="entry name" value="RIBOSOMAL RNA-PROCESSING PROTEIN 8"/>
    <property type="match status" value="1"/>
</dbReference>